<keyword evidence="3" id="KW-0418">Kinase</keyword>
<evidence type="ECO:0000256" key="5">
    <source>
        <dbReference type="ARBA" id="ARBA00023242"/>
    </source>
</evidence>
<evidence type="ECO:0000256" key="3">
    <source>
        <dbReference type="ARBA" id="ARBA00022527"/>
    </source>
</evidence>
<protein>
    <submittedName>
        <fullName evidence="10">DNA-dependent protein kinase catalytic subunit-like</fullName>
    </submittedName>
</protein>
<evidence type="ECO:0000256" key="1">
    <source>
        <dbReference type="ARBA" id="ARBA00004123"/>
    </source>
</evidence>
<dbReference type="PANTHER" id="PTHR11139">
    <property type="entry name" value="ATAXIA TELANGIECTASIA MUTATED ATM -RELATED"/>
    <property type="match status" value="1"/>
</dbReference>
<dbReference type="Pfam" id="PF20500">
    <property type="entry name" value="DNA-PKcs_N"/>
    <property type="match status" value="1"/>
</dbReference>
<feature type="region of interest" description="Disordered" evidence="6">
    <location>
        <begin position="2575"/>
        <end position="2594"/>
    </location>
</feature>
<dbReference type="Pfam" id="PF20502">
    <property type="entry name" value="DNAPKcs_CC1-2"/>
    <property type="match status" value="1"/>
</dbReference>
<dbReference type="InterPro" id="IPR000403">
    <property type="entry name" value="PI3/4_kinase_cat_dom"/>
</dbReference>
<dbReference type="SUPFAM" id="SSF56112">
    <property type="entry name" value="Protein kinase-like (PK-like)"/>
    <property type="match status" value="1"/>
</dbReference>
<dbReference type="PANTHER" id="PTHR11139:SF68">
    <property type="entry name" value="DNA-DEPENDENT PROTEIN KINASE CATALYTIC SUBUNIT"/>
    <property type="match status" value="1"/>
</dbReference>
<evidence type="ECO:0000256" key="4">
    <source>
        <dbReference type="ARBA" id="ARBA00022763"/>
    </source>
</evidence>
<gene>
    <name evidence="10" type="primary">LOC112467790</name>
</gene>
<keyword evidence="4" id="KW-0227">DNA damage</keyword>
<dbReference type="SMART" id="SM00146">
    <property type="entry name" value="PI3Kc"/>
    <property type="match status" value="1"/>
</dbReference>
<dbReference type="SUPFAM" id="SSF48371">
    <property type="entry name" value="ARM repeat"/>
    <property type="match status" value="2"/>
</dbReference>
<sequence length="3935" mass="452856">MDSYRSFVERLTRAVRTQDFEILPNIFKDGQGSLAIVSLEQRESAVCSILNGVLRFLNSEIERQTKANRQTNKFADIAVKEAFHFLQFFVENFYTTPCFVRYIRGVKDVCQFALTVKCNLFTKKAACDVFTKLIELFEGNASLQLAKTIEKFTNIPYIKSFSRNERRSIFCVLGKIIKHNVGVCSPQNCSNIFKQMKSDASEEYDPKTNVRTDFCMYFDSLADMLDSVEPPDNIKETFFREFYEWIKNFIQSSEQQRAKQEKRTVMGSAIKLLNRHMNLFQDLLYPDYKYWHDTLRSLSLETTSYGVSGQYTLKRFYRVIGQILTDQNSEKSDLKYFLDYFHTELKKINLDLSTLRLVVYGFSQMAAPCKTHLDESNLRSMYSDITSYALPLCASEHSHSTHIENVCCYQEALSEILCHMTDVTIENINVIVKLSIYTIKRFPDLTISNKVGVYTLTRTISNLATVNKGLLQRYLDTIVYDGVAWSCSHTLALDAELQRELNNLSQSPVCYKNYLPLWTELLNAENYRGHEELAQYVANTMLDVCIALINRLNIQVKRKNEDTVLSDVALTQSAVNQADFRVFANLVDLYVDVIDASELQFGNTVHRFLYEVVRLSYRYPLISGFYKLIRAGMKILAHISEENNAELQRTKELLSNYLCHTLDLIPAFSNELLIACLYLILDAPFAYIEDALSRTLPAFKIAFTVGLSNLELAYTALATLETWTTSTTAQKRERDERTNELLREIVAYLEPYLRSTESSVELSQDLTTARKRVKRVDVIDTECTLRNFQRRVLLFLGSLDHDLLTSFVHERASRSTGASWDHKNLLKYNLSLPDARPVIHFDRMLPRVIALARDSSDRRTKIAACEVLHSMVTLFLGSTARYLGSKNPYAALYGTLCRAVVALGCDSDEVVYGLFHPLAMQLMRWLSSRPTSMSLVIDALFDGLTDDSNSALREFSGMCLAEFTRWSIRQASSISTSSDTRTISHVSKIIGRINNLALHPSTRKRVAAAVAFNHLYVILREDDDTVSIYWLEIFYCFVRSLDGCNDPSITNALSHIERVMKVMKSKLEADLLNTAGVLKRRKPHEFDDATLISALYWLLSQCGTLDEHCRAKCMELYVNLSQYVGSGAQEMTQNFVETYGINRLNDIILKGLESGVKDTSTTDNVTSLLKALDCYVWLIDKKLLPVEMLFPTDDVEQTIFLCIRNFARQFCRVIAVSSAGTSETTMKSRELEQLQALQCKALMTTLNFIQVLLNIDINVLRESLWDDSLSELTIRCIMHPRAVGFDMKNIEMTDKLPHILEALLNSMRSRYNYALPGIFKKHLLSFVREHITKLLNLRNIAQNDFCDDLIQHVNGLILLKRCDMLDPTVLERSAFTNGDNVVERIFKFLVSERIGELVCTDLSARLIEYLRALMEFQFSLLSSTIEKPLIIGEDTRSMTEKLVQWISNNAPVTSADCTIITYGEHFLNTFKSVIFKFMLTNVGAIKHIFDTSPDDPSFLLKWTEDLLLFLKRHRRELQVDIDAILNVILQQFSCLNNAVCNVNSRKERLMNIYSIVVHLKSKPTEIMQNQEFYNWIRDELINNNLEYKTKILKNFFICLTDVTDVDRQDLQRSLRTLKNDGRLLCSNLSETNVNAMKVIDCFETLLVLLSTTRSIIMLECVIHFAAGTGKRLFENEKLEEHLHGYYYEATLEHVLESLQQTYNAFMDMNTPENERLDILNKFLLPAFKFCDAIAIERFFEKNIEDLNKTADLRIVDDDDAVKQKIVSKIGYFQLIAVMFARVGEDKIDANNKIEKDAIAQNNQFLINKDLYKNLYNHALNIRSLRITRPECKEFTRLLHCSAYNCWLAIVSLKKEERFYCGAFGENEEKKLRIWQNIIDCDTQYQFGQIFKEYPKTREITVNIKSAENRDGQRTHRYAYVHSYDLSSCTLSEDINAYDFNKCVVLPSDFRRHASTTNSIDSDPLRAHGATSIALQNSDFNEHECMPYICVLLRHIRKTFGLSNDNHLEKPPDWLDYFLRGLNSKNNKNIQLFILKVISNTADEVFKPYAKAVLGRIIKAIADYLERYDLNYIITDVLEILLNWDDVTVLSTENDKKEAQRLFKVFVEKVLRANNNRRVYNYNLNLMKIMVEKWRSCLRVPEEVLKRKMISSPAAAVYLILVLLNNGMEEKVVTENDIVDFLLRPLSDRNTDETPLQCCECLGLYLRSLDNGRCNETERESKKREVKNRIFAILGSVSTDIDMTKQVKRVAVLCRTYPEVAKDYINVTINAMAKSGSLERAYCLEIFALAMSKMSAEEIVNNLCHMELQRILMNRESSCAKIALQIVRDMVATVSPTNLLPYVELTLPYIKENITEHRELVYDILMRIHKRYSADIADDDATVRNLLSVSVQNLLAGLLDPSSDLQDRILKFWTEETSLNTNSSKERLIALLAMHSSQVTTDEDAFAPFVALLMLQLTTKSIDYNRKMFDEPLQNNCNFDEHKITVSWRRRNLSCMTPMFVDSLASQMSYSTFSQSVDNDLYGTYTTPTFSHSRFSNRVPARLRATQDLQFTPTFLEDDDAADVATTLDISSDDTGFDRGSIASSSRRPPQTGHERFTRILANTSDVSNNMRNQQIRRNVERAEKIKQESIRQRSSVKLYRNYRIGEFPDIEISHASLIVPLQQLIKLDRLICKDVTVSLFYSLIGEVIERERRDDFRRTIVESLKRILHDSCERDSSFNAVVLETLLRLSRDAPTVADCDPRDIVKTSKANHLNALGTLLLELSLLPDARDDDSGPTSSKRMRRHDDDIRNEETRKWTQLASLYKSLNDVDVVLSIFRGRQAFGQNVQEAALAEVDGDWIRAKDAFASAYEQTEDPSIKEHCLQGLLEAANNLCDWSAIDRLVKGRAENGNLNDIWNDAWKDWMIPYACDAYVHMLENRDWALNSNDMRTIQSWTDDRNKLQHLMPATGENLVLFLLKTDDQSVKKTTDLLNDLLDMTGKQWVGLNPLCTELGIRKLFKLQVMNDLDASLKILRCANSADNMTTLLNFWSRKAPTIRDNLIQWNKLAAYRAYSSMLFEDDCRRRKKKLYQKNYQLRLDIIDAALSQKHRYIAEEHLKHANKYLNSISEMVGEEDDVRRPKLSLAWLEARIKSLCADVEMDVSKKMNNYTASWESSHELLKSEELDPDMSTAIKEHIGTMASKIESLSRENDAFASTLASNTILHKDIGTTSIDLDNIREHLLSYSLDKLQSCCENPTTASVGEHYCALARHCYRLMSTDAENDEIFQEFLKSTLRSMSHDYLEATHYFPCLLRPKRLQNDETRAMFVQECAKLRPWLFLRWRDLLFSHLGTASISTAIVSIVERLAETYPDAIAYTYHLTVERNPGILQDEKIQRIRSLLRDKAEEYERFLRAIEYVAQPKLYLKHHLDEAMRDLSRGKATAIESLLRKVYPNSSVAERNPRPGVIFNKEIADYESEIRALDPNNRDTARDGIRRLKERLNKSFRKNMRYESRLKDYSPFLHEYVGGSGGGIEIPGQYTGDREPVPRYHVRIARFEPQVEVMQSLRKPIRIGMMGDNGREYKFLVKFGEDLTIDRGLQQLYSTMNRTLRNDPGCRQRRLAIDTYEVIPLSSSFGLIQWIEDTKSLDDLVKFTLSNNEKNRLTEICMRYAKWIKDAAPTKQRITDWYKVSLSKYSQEEVTENMKRLISKTRPTALRDAFNMISPSPECFVTLRRNFVASYATMCAAHWLAGIGDRHLQNTLVHVTTGRCLGIDFGHAFGSGVRAPIPELVPFRLTPQIIELLRPFTERDLLATIMTHTMRALRDDRGPILACMDIFVHKPVQRSLSINDGEITRNDDEDIDADLTWSSKRNIEIVAKKLNGIHPSVITLEQLKEAHDDEYFARYHAIVTGNDGLKQPRADVRSDRLTPAEQVDCLLDQAKDLNILGRMFEKWQSWL</sequence>
<name>A0A6J1RDP3_9HYME</name>
<dbReference type="InterPro" id="IPR037706">
    <property type="entry name" value="DNA-PK_dom"/>
</dbReference>
<dbReference type="InterPro" id="IPR012582">
    <property type="entry name" value="DNAPKcs_CC3"/>
</dbReference>
<dbReference type="GO" id="GO:0004677">
    <property type="term" value="F:DNA-dependent protein kinase activity"/>
    <property type="evidence" value="ECO:0007669"/>
    <property type="project" value="InterPro"/>
</dbReference>
<dbReference type="CDD" id="cd05172">
    <property type="entry name" value="PIKKc_DNA-PK"/>
    <property type="match status" value="1"/>
</dbReference>
<dbReference type="InterPro" id="IPR003152">
    <property type="entry name" value="FATC_dom"/>
</dbReference>
<keyword evidence="9" id="KW-1185">Reference proteome</keyword>
<evidence type="ECO:0000259" key="7">
    <source>
        <dbReference type="PROSITE" id="PS50290"/>
    </source>
</evidence>
<evidence type="ECO:0000256" key="2">
    <source>
        <dbReference type="ARBA" id="ARBA00011031"/>
    </source>
</evidence>
<evidence type="ECO:0000256" key="6">
    <source>
        <dbReference type="SAM" id="MobiDB-lite"/>
    </source>
</evidence>
<dbReference type="Pfam" id="PF08163">
    <property type="entry name" value="DNAPKcs_CC3"/>
    <property type="match status" value="1"/>
</dbReference>
<dbReference type="OrthoDB" id="431717at2759"/>
<dbReference type="GeneID" id="112467790"/>
<dbReference type="Pfam" id="PF00454">
    <property type="entry name" value="PI3_PI4_kinase"/>
    <property type="match status" value="1"/>
</dbReference>
<dbReference type="Pfam" id="PF19704">
    <property type="entry name" value="DNAPKcs_CC5"/>
    <property type="match status" value="2"/>
</dbReference>
<dbReference type="SMART" id="SM01344">
    <property type="entry name" value="NUC194"/>
    <property type="match status" value="1"/>
</dbReference>
<keyword evidence="3" id="KW-0723">Serine/threonine-protein kinase</keyword>
<comment type="similarity">
    <text evidence="2">Belongs to the PI3/PI4-kinase family.</text>
</comment>
<keyword evidence="3" id="KW-0808">Transferase</keyword>
<dbReference type="InterPro" id="IPR050517">
    <property type="entry name" value="DDR_Repair_Kinase"/>
</dbReference>
<dbReference type="Gene3D" id="3.30.1010.10">
    <property type="entry name" value="Phosphatidylinositol 3-kinase Catalytic Subunit, Chain A, domain 4"/>
    <property type="match status" value="1"/>
</dbReference>
<dbReference type="PROSITE" id="PS50290">
    <property type="entry name" value="PI3_4_KINASE_3"/>
    <property type="match status" value="1"/>
</dbReference>
<dbReference type="InterPro" id="IPR036940">
    <property type="entry name" value="PI3/4_kinase_cat_sf"/>
</dbReference>
<comment type="subcellular location">
    <subcellularLocation>
        <location evidence="1">Nucleus</location>
    </subcellularLocation>
</comment>
<dbReference type="Proteomes" id="UP000504618">
    <property type="component" value="Unplaced"/>
</dbReference>
<evidence type="ECO:0000313" key="9">
    <source>
        <dbReference type="Proteomes" id="UP000504618"/>
    </source>
</evidence>
<evidence type="ECO:0000259" key="8">
    <source>
        <dbReference type="PROSITE" id="PS51190"/>
    </source>
</evidence>
<proteinExistence type="inferred from homology"/>
<dbReference type="RefSeq" id="XP_024892373.1">
    <property type="nucleotide sequence ID" value="XM_025036605.1"/>
</dbReference>
<dbReference type="GO" id="GO:0006303">
    <property type="term" value="P:double-strand break repair via nonhomologous end joining"/>
    <property type="evidence" value="ECO:0007669"/>
    <property type="project" value="InterPro"/>
</dbReference>
<dbReference type="InterPro" id="IPR046804">
    <property type="entry name" value="DNA-PKcs_N"/>
</dbReference>
<accession>A0A6J1RDP3</accession>
<dbReference type="Gene3D" id="1.10.1070.11">
    <property type="entry name" value="Phosphatidylinositol 3-/4-kinase, catalytic domain"/>
    <property type="match status" value="1"/>
</dbReference>
<feature type="domain" description="FATC" evidence="8">
    <location>
        <begin position="3903"/>
        <end position="3935"/>
    </location>
</feature>
<reference evidence="10" key="1">
    <citation type="submission" date="2025-08" db="UniProtKB">
        <authorList>
            <consortium name="RefSeq"/>
        </authorList>
    </citation>
    <scope>IDENTIFICATION</scope>
    <source>
        <tissue evidence="10">Whole body</tissue>
    </source>
</reference>
<dbReference type="InterPro" id="IPR011009">
    <property type="entry name" value="Kinase-like_dom_sf"/>
</dbReference>
<organism evidence="9 10">
    <name type="scientific">Temnothorax curvispinosus</name>
    <dbReference type="NCBI Taxonomy" id="300111"/>
    <lineage>
        <taxon>Eukaryota</taxon>
        <taxon>Metazoa</taxon>
        <taxon>Ecdysozoa</taxon>
        <taxon>Arthropoda</taxon>
        <taxon>Hexapoda</taxon>
        <taxon>Insecta</taxon>
        <taxon>Pterygota</taxon>
        <taxon>Neoptera</taxon>
        <taxon>Endopterygota</taxon>
        <taxon>Hymenoptera</taxon>
        <taxon>Apocrita</taxon>
        <taxon>Aculeata</taxon>
        <taxon>Formicoidea</taxon>
        <taxon>Formicidae</taxon>
        <taxon>Myrmicinae</taxon>
        <taxon>Temnothorax</taxon>
    </lineage>
</organism>
<dbReference type="PROSITE" id="PS51190">
    <property type="entry name" value="FATC"/>
    <property type="match status" value="1"/>
</dbReference>
<feature type="domain" description="PI3K/PI4K catalytic" evidence="7">
    <location>
        <begin position="3535"/>
        <end position="3869"/>
    </location>
</feature>
<dbReference type="SMART" id="SM01343">
    <property type="entry name" value="FATC"/>
    <property type="match status" value="1"/>
</dbReference>
<dbReference type="GO" id="GO:0000723">
    <property type="term" value="P:telomere maintenance"/>
    <property type="evidence" value="ECO:0007669"/>
    <property type="project" value="TreeGrafter"/>
</dbReference>
<dbReference type="InterPro" id="IPR046803">
    <property type="entry name" value="DNAPKcs_CC1-2"/>
</dbReference>
<dbReference type="InterPro" id="IPR016024">
    <property type="entry name" value="ARM-type_fold"/>
</dbReference>
<keyword evidence="5" id="KW-0539">Nucleus</keyword>
<dbReference type="InterPro" id="IPR045581">
    <property type="entry name" value="DNAPKcs_CC5"/>
</dbReference>
<evidence type="ECO:0000313" key="10">
    <source>
        <dbReference type="RefSeq" id="XP_024892373.1"/>
    </source>
</evidence>
<dbReference type="GO" id="GO:0005634">
    <property type="term" value="C:nucleus"/>
    <property type="evidence" value="ECO:0007669"/>
    <property type="project" value="UniProtKB-SubCell"/>
</dbReference>